<dbReference type="GO" id="GO:0005524">
    <property type="term" value="F:ATP binding"/>
    <property type="evidence" value="ECO:0007669"/>
    <property type="project" value="InterPro"/>
</dbReference>
<dbReference type="InterPro" id="IPR008271">
    <property type="entry name" value="Ser/Thr_kinase_AS"/>
</dbReference>
<dbReference type="RefSeq" id="WP_011602081.1">
    <property type="nucleotide sequence ID" value="NC_008278.1"/>
</dbReference>
<dbReference type="EC" id="2.7.1.-" evidence="3"/>
<dbReference type="GO" id="GO:0004674">
    <property type="term" value="F:protein serine/threonine kinase activity"/>
    <property type="evidence" value="ECO:0007669"/>
    <property type="project" value="UniProtKB-KW"/>
</dbReference>
<dbReference type="PROSITE" id="PS00108">
    <property type="entry name" value="PROTEIN_KINASE_ST"/>
    <property type="match status" value="1"/>
</dbReference>
<dbReference type="InterPro" id="IPR011009">
    <property type="entry name" value="Kinase-like_dom_sf"/>
</dbReference>
<reference evidence="3 4" key="1">
    <citation type="journal article" date="2007" name="Genome Res.">
        <title>Genome characteristics of facultatively symbiotic Frankia sp. strains reflect host range and host plant biogeography.</title>
        <authorList>
            <person name="Normand P."/>
            <person name="Lapierre P."/>
            <person name="Tisa L.S."/>
            <person name="Gogarten J.P."/>
            <person name="Alloisio N."/>
            <person name="Bagnarol E."/>
            <person name="Bassi C.A."/>
            <person name="Berry A.M."/>
            <person name="Bickhart D.M."/>
            <person name="Choisne N."/>
            <person name="Couloux A."/>
            <person name="Cournoyer B."/>
            <person name="Cruveiller S."/>
            <person name="Daubin V."/>
            <person name="Demange N."/>
            <person name="Francino M.P."/>
            <person name="Goltsman E."/>
            <person name="Huang Y."/>
            <person name="Kopp O.R."/>
            <person name="Labarre L."/>
            <person name="Lapidus A."/>
            <person name="Lavire C."/>
            <person name="Marechal J."/>
            <person name="Martinez M."/>
            <person name="Mastronunzio J.E."/>
            <person name="Mullin B.C."/>
            <person name="Niemann J."/>
            <person name="Pujic P."/>
            <person name="Rawnsley T."/>
            <person name="Rouy Z."/>
            <person name="Schenowitz C."/>
            <person name="Sellstedt A."/>
            <person name="Tavares F."/>
            <person name="Tomkins J.P."/>
            <person name="Vallenet D."/>
            <person name="Valverde C."/>
            <person name="Wall L.G."/>
            <person name="Wang Y."/>
            <person name="Medigue C."/>
            <person name="Benson D.R."/>
        </authorList>
    </citation>
    <scope>NUCLEOTIDE SEQUENCE [LARGE SCALE GENOMIC DNA]</scope>
    <source>
        <strain evidence="4">DSM 45986 / CECT 9034 / ACN14a</strain>
    </source>
</reference>
<dbReference type="Pfam" id="PF00069">
    <property type="entry name" value="Pkinase"/>
    <property type="match status" value="1"/>
</dbReference>
<dbReference type="InterPro" id="IPR000719">
    <property type="entry name" value="Prot_kinase_dom"/>
</dbReference>
<dbReference type="PANTHER" id="PTHR48011">
    <property type="entry name" value="CCR4-NOT TRANSCRIPTIONAL COMPLEX SUBUNIT CAF120-RELATED"/>
    <property type="match status" value="1"/>
</dbReference>
<feature type="compositionally biased region" description="Gly residues" evidence="1">
    <location>
        <begin position="645"/>
        <end position="654"/>
    </location>
</feature>
<dbReference type="GO" id="GO:0007165">
    <property type="term" value="P:signal transduction"/>
    <property type="evidence" value="ECO:0007669"/>
    <property type="project" value="TreeGrafter"/>
</dbReference>
<sequence length="654" mass="70623">MTRLDPAAPAGEDLTRVESAAAQQQDVTRIEPSSAEAAALLGRAGGRPRITLTDGLPGDLGVSWQLCGRLPAGGEASLLLVRPRAQAPGGRIRLVGDAGRRWVLKLYDPERRPDDPEQQQDRRAVWAAVSSVRHDHVQTLGETGTAGRHDYEISPYWPDGSLEDAVRATVDSHGETFEPWQPAAIRELVRQLDSALAALHAARLVHRDVKPGNILVRCRDPLHVVLGDYGIALLIDGAGRFTSRLGTPRFMPPEAHVAGLVWDSPARDYWALGMVVLELTTGVRGYRRVHDAAWTRQLAGSGVDVSMVVDDRVRLLCQGLLTRDQADRWGHEEISRWLAGGTPAAGPADAEQVTLSLRARRFQEPAGLAAAISADPVTWATARRRFLPVDGGHDSGEGWRQLVEWLRAVRPRTAAGWSDEDLAELLDHRLRRTGISADVRLLHLVRWLDPAAPPSFRGIAITPESLRSIAYDARGMIARGRQGQERQLVDQLRRERVLPLLAQPVLTAADGRVVDPGPAVAAARRRLAAVAEGWDLAARTLPRRAHDLAPAPSGWPLPTWLPEWANATGLWLAADPTAAAAELSDVLGAETARFGPWAPRAWSGLMRAVGVMPPGGSASPAASTGPQRRVRATGTSSRVRVRGTATGGESGVRG</sequence>
<dbReference type="STRING" id="326424.FRAAL0847"/>
<feature type="region of interest" description="Disordered" evidence="1">
    <location>
        <begin position="1"/>
        <end position="31"/>
    </location>
</feature>
<keyword evidence="3" id="KW-0723">Serine/threonine-protein kinase</keyword>
<proteinExistence type="predicted"/>
<protein>
    <submittedName>
        <fullName evidence="3">Serine/threonine protein kinase</fullName>
        <ecNumber evidence="3">2.7.1.-</ecNumber>
    </submittedName>
</protein>
<dbReference type="EMBL" id="CT573213">
    <property type="protein sequence ID" value="CAJ59515.1"/>
    <property type="molecule type" value="Genomic_DNA"/>
</dbReference>
<dbReference type="SMART" id="SM00220">
    <property type="entry name" value="S_TKc"/>
    <property type="match status" value="1"/>
</dbReference>
<dbReference type="InterPro" id="IPR052751">
    <property type="entry name" value="Plant_MAPKKK"/>
</dbReference>
<dbReference type="Proteomes" id="UP000000657">
    <property type="component" value="Chromosome"/>
</dbReference>
<evidence type="ECO:0000313" key="3">
    <source>
        <dbReference type="EMBL" id="CAJ59515.1"/>
    </source>
</evidence>
<dbReference type="eggNOG" id="COG0515">
    <property type="taxonomic scope" value="Bacteria"/>
</dbReference>
<organism evidence="3 4">
    <name type="scientific">Frankia alni (strain DSM 45986 / CECT 9034 / ACN14a)</name>
    <dbReference type="NCBI Taxonomy" id="326424"/>
    <lineage>
        <taxon>Bacteria</taxon>
        <taxon>Bacillati</taxon>
        <taxon>Actinomycetota</taxon>
        <taxon>Actinomycetes</taxon>
        <taxon>Frankiales</taxon>
        <taxon>Frankiaceae</taxon>
        <taxon>Frankia</taxon>
    </lineage>
</organism>
<dbReference type="SUPFAM" id="SSF56112">
    <property type="entry name" value="Protein kinase-like (PK-like)"/>
    <property type="match status" value="1"/>
</dbReference>
<evidence type="ECO:0000313" key="4">
    <source>
        <dbReference type="Proteomes" id="UP000000657"/>
    </source>
</evidence>
<dbReference type="PROSITE" id="PS50011">
    <property type="entry name" value="PROTEIN_KINASE_DOM"/>
    <property type="match status" value="1"/>
</dbReference>
<keyword evidence="3" id="KW-0418">Kinase</keyword>
<dbReference type="PANTHER" id="PTHR48011:SF24">
    <property type="entry name" value="PROTEIN KINASE DOMAIN-CONTAINING PROTEIN"/>
    <property type="match status" value="1"/>
</dbReference>
<evidence type="ECO:0000259" key="2">
    <source>
        <dbReference type="PROSITE" id="PS50011"/>
    </source>
</evidence>
<keyword evidence="3" id="KW-0808">Transferase</keyword>
<feature type="domain" description="Protein kinase" evidence="2">
    <location>
        <begin position="64"/>
        <end position="338"/>
    </location>
</feature>
<feature type="region of interest" description="Disordered" evidence="1">
    <location>
        <begin position="616"/>
        <end position="654"/>
    </location>
</feature>
<dbReference type="KEGG" id="fal:FRAAL0847"/>
<gene>
    <name evidence="3" type="ordered locus">FRAAL0847</name>
</gene>
<dbReference type="HOGENOM" id="CLU_419063_0_0_11"/>
<dbReference type="Gene3D" id="1.10.510.10">
    <property type="entry name" value="Transferase(Phosphotransferase) domain 1"/>
    <property type="match status" value="1"/>
</dbReference>
<accession>Q0RSE8</accession>
<evidence type="ECO:0000256" key="1">
    <source>
        <dbReference type="SAM" id="MobiDB-lite"/>
    </source>
</evidence>
<name>Q0RSE8_FRAAA</name>
<keyword evidence="4" id="KW-1185">Reference proteome</keyword>
<dbReference type="AlphaFoldDB" id="Q0RSE8"/>